<dbReference type="OrthoDB" id="426175at2759"/>
<dbReference type="Proteomes" id="UP000604046">
    <property type="component" value="Unassembled WGS sequence"/>
</dbReference>
<reference evidence="3" key="1">
    <citation type="submission" date="2021-02" db="EMBL/GenBank/DDBJ databases">
        <authorList>
            <person name="Dougan E. K."/>
            <person name="Rhodes N."/>
            <person name="Thang M."/>
            <person name="Chan C."/>
        </authorList>
    </citation>
    <scope>NUCLEOTIDE SEQUENCE</scope>
</reference>
<dbReference type="PROSITE" id="PS50011">
    <property type="entry name" value="PROTEIN_KINASE_DOM"/>
    <property type="match status" value="1"/>
</dbReference>
<dbReference type="GO" id="GO:0005524">
    <property type="term" value="F:ATP binding"/>
    <property type="evidence" value="ECO:0007669"/>
    <property type="project" value="InterPro"/>
</dbReference>
<dbReference type="Pfam" id="PF00069">
    <property type="entry name" value="Pkinase"/>
    <property type="match status" value="1"/>
</dbReference>
<dbReference type="InterPro" id="IPR008271">
    <property type="entry name" value="Ser/Thr_kinase_AS"/>
</dbReference>
<dbReference type="EMBL" id="CAJNDS010002424">
    <property type="protein sequence ID" value="CAE7468880.1"/>
    <property type="molecule type" value="Genomic_DNA"/>
</dbReference>
<dbReference type="InterPro" id="IPR011009">
    <property type="entry name" value="Kinase-like_dom_sf"/>
</dbReference>
<dbReference type="PANTHER" id="PTHR24347">
    <property type="entry name" value="SERINE/THREONINE-PROTEIN KINASE"/>
    <property type="match status" value="1"/>
</dbReference>
<dbReference type="InterPro" id="IPR000719">
    <property type="entry name" value="Prot_kinase_dom"/>
</dbReference>
<evidence type="ECO:0000256" key="1">
    <source>
        <dbReference type="SAM" id="MobiDB-lite"/>
    </source>
</evidence>
<dbReference type="SMART" id="SM00220">
    <property type="entry name" value="S_TKc"/>
    <property type="match status" value="1"/>
</dbReference>
<evidence type="ECO:0000313" key="4">
    <source>
        <dbReference type="Proteomes" id="UP000604046"/>
    </source>
</evidence>
<keyword evidence="4" id="KW-1185">Reference proteome</keyword>
<comment type="caution">
    <text evidence="3">The sequence shown here is derived from an EMBL/GenBank/DDBJ whole genome shotgun (WGS) entry which is preliminary data.</text>
</comment>
<dbReference type="PROSITE" id="PS00108">
    <property type="entry name" value="PROTEIN_KINASE_ST"/>
    <property type="match status" value="1"/>
</dbReference>
<gene>
    <name evidence="3" type="primary">Dclk3</name>
    <name evidence="3" type="ORF">SNAT2548_LOCUS26262</name>
</gene>
<name>A0A812S6E9_9DINO</name>
<dbReference type="SUPFAM" id="SSF56112">
    <property type="entry name" value="Protein kinase-like (PK-like)"/>
    <property type="match status" value="1"/>
</dbReference>
<dbReference type="GO" id="GO:0004672">
    <property type="term" value="F:protein kinase activity"/>
    <property type="evidence" value="ECO:0007669"/>
    <property type="project" value="InterPro"/>
</dbReference>
<feature type="domain" description="Protein kinase" evidence="2">
    <location>
        <begin position="30"/>
        <end position="313"/>
    </location>
</feature>
<proteinExistence type="predicted"/>
<feature type="region of interest" description="Disordered" evidence="1">
    <location>
        <begin position="388"/>
        <end position="407"/>
    </location>
</feature>
<evidence type="ECO:0000259" key="2">
    <source>
        <dbReference type="PROSITE" id="PS50011"/>
    </source>
</evidence>
<evidence type="ECO:0000313" key="3">
    <source>
        <dbReference type="EMBL" id="CAE7468880.1"/>
    </source>
</evidence>
<protein>
    <submittedName>
        <fullName evidence="3">Dclk3 protein</fullName>
    </submittedName>
</protein>
<sequence>MGNAQTAADRPEDRSLKLRQPQEAGFFETYEIGDLLGSGSFGQVRKCWLLHDATVKHAVKAIDTKSEVFEVAGAWLSARKEASVLQSVSHPHIVKLIEVFEKERWLFLVMEHISGGQLFQALANPRTAITEGCVALVGSQLLQALQHLHLRRIIHRDVKAENILLGEDPAKTRRWHIKLIDFGLALRMEHSSSFMFRMCQQEPPLEHLVCGTAYYCAPEVWFHDYSPSVDVWAAGVVLYLAMFGQFPFHDRNPTQLEVLICEEDREPSYRPICSQDHPSYQASAVATAALKQLLTKAREDRPDACTALHLEWFKTAHDRSLDNGQLRRNGREGPVCIAGVRLLGSWDQVIPPTLRAKAGRAAMPPAIEAAQEEKRTQALEAMKMRSTASALGKAGSHRRFPRLSGRETRTPMFEPLEVSGEHGFLEQRGFGMPVLHDIVSSATFSDSEGEDFVRPRLALLCSCEPTEHR</sequence>
<dbReference type="AlphaFoldDB" id="A0A812S6E9"/>
<accession>A0A812S6E9</accession>
<organism evidence="3 4">
    <name type="scientific">Symbiodinium natans</name>
    <dbReference type="NCBI Taxonomy" id="878477"/>
    <lineage>
        <taxon>Eukaryota</taxon>
        <taxon>Sar</taxon>
        <taxon>Alveolata</taxon>
        <taxon>Dinophyceae</taxon>
        <taxon>Suessiales</taxon>
        <taxon>Symbiodiniaceae</taxon>
        <taxon>Symbiodinium</taxon>
    </lineage>
</organism>
<dbReference type="Gene3D" id="1.10.510.10">
    <property type="entry name" value="Transferase(Phosphotransferase) domain 1"/>
    <property type="match status" value="1"/>
</dbReference>